<dbReference type="Proteomes" id="UP000288351">
    <property type="component" value="Unassembled WGS sequence"/>
</dbReference>
<evidence type="ECO:0000313" key="3">
    <source>
        <dbReference type="Proteomes" id="UP000288351"/>
    </source>
</evidence>
<name>A0A401RDJ2_STRNR</name>
<evidence type="ECO:0000313" key="2">
    <source>
        <dbReference type="EMBL" id="GCB95679.1"/>
    </source>
</evidence>
<proteinExistence type="predicted"/>
<gene>
    <name evidence="2" type="ORF">SALB_08486</name>
</gene>
<dbReference type="InterPro" id="IPR011048">
    <property type="entry name" value="Haem_d1_sf"/>
</dbReference>
<dbReference type="RefSeq" id="WP_016578594.1">
    <property type="nucleotide sequence ID" value="NZ_BHXC01000007.1"/>
</dbReference>
<feature type="region of interest" description="Disordered" evidence="1">
    <location>
        <begin position="1"/>
        <end position="23"/>
    </location>
</feature>
<dbReference type="AlphaFoldDB" id="A0A401RDJ2"/>
<dbReference type="Gene3D" id="2.130.10.10">
    <property type="entry name" value="YVTN repeat-like/Quinoprotein amine dehydrogenase"/>
    <property type="match status" value="1"/>
</dbReference>
<accession>A0A401RDJ2</accession>
<evidence type="ECO:0000256" key="1">
    <source>
        <dbReference type="SAM" id="MobiDB-lite"/>
    </source>
</evidence>
<sequence length="90" mass="9628">MDRRDERAIHTRRGPPTKASSTRTGRVLVANRTTATVSVVDPRKGAVVKTVTTGANPNHVTVVHGTAFVLAKSGSGPAGEDEVHRFRVTR</sequence>
<dbReference type="InterPro" id="IPR015943">
    <property type="entry name" value="WD40/YVTN_repeat-like_dom_sf"/>
</dbReference>
<protein>
    <submittedName>
        <fullName evidence="2">Uncharacterized protein</fullName>
    </submittedName>
</protein>
<dbReference type="SUPFAM" id="SSF51004">
    <property type="entry name" value="C-terminal (heme d1) domain of cytochrome cd1-nitrite reductase"/>
    <property type="match status" value="1"/>
</dbReference>
<dbReference type="EMBL" id="BHXC01000007">
    <property type="protein sequence ID" value="GCB95679.1"/>
    <property type="molecule type" value="Genomic_DNA"/>
</dbReference>
<reference evidence="2 3" key="1">
    <citation type="journal article" date="2019" name="Microbiol. Resour. Announc.">
        <title>Draft Genome Sequence of the Most Traditional epsilon-Poly-l-Lysine Producer, Streptomyces albulus NBRC14147.</title>
        <authorList>
            <person name="Yamanaka K."/>
            <person name="Hamano Y."/>
        </authorList>
    </citation>
    <scope>NUCLEOTIDE SEQUENCE [LARGE SCALE GENOMIC DNA]</scope>
    <source>
        <strain evidence="2 3">NBRC 14147</strain>
    </source>
</reference>
<organism evidence="2 3">
    <name type="scientific">Streptomyces noursei</name>
    <name type="common">Streptomyces albulus</name>
    <dbReference type="NCBI Taxonomy" id="1971"/>
    <lineage>
        <taxon>Bacteria</taxon>
        <taxon>Bacillati</taxon>
        <taxon>Actinomycetota</taxon>
        <taxon>Actinomycetes</taxon>
        <taxon>Kitasatosporales</taxon>
        <taxon>Streptomycetaceae</taxon>
        <taxon>Streptomyces</taxon>
    </lineage>
</organism>
<comment type="caution">
    <text evidence="2">The sequence shown here is derived from an EMBL/GenBank/DDBJ whole genome shotgun (WGS) entry which is preliminary data.</text>
</comment>